<evidence type="ECO:0000313" key="1">
    <source>
        <dbReference type="EMBL" id="KAH7833431.1"/>
    </source>
</evidence>
<organism evidence="1 2">
    <name type="scientific">Vaccinium darrowii</name>
    <dbReference type="NCBI Taxonomy" id="229202"/>
    <lineage>
        <taxon>Eukaryota</taxon>
        <taxon>Viridiplantae</taxon>
        <taxon>Streptophyta</taxon>
        <taxon>Embryophyta</taxon>
        <taxon>Tracheophyta</taxon>
        <taxon>Spermatophyta</taxon>
        <taxon>Magnoliopsida</taxon>
        <taxon>eudicotyledons</taxon>
        <taxon>Gunneridae</taxon>
        <taxon>Pentapetalae</taxon>
        <taxon>asterids</taxon>
        <taxon>Ericales</taxon>
        <taxon>Ericaceae</taxon>
        <taxon>Vaccinioideae</taxon>
        <taxon>Vaccinieae</taxon>
        <taxon>Vaccinium</taxon>
    </lineage>
</organism>
<dbReference type="EMBL" id="CM037152">
    <property type="protein sequence ID" value="KAH7833431.1"/>
    <property type="molecule type" value="Genomic_DNA"/>
</dbReference>
<reference evidence="1 2" key="1">
    <citation type="journal article" date="2021" name="Hortic Res">
        <title>High-quality reference genome and annotation aids understanding of berry development for evergreen blueberry (Vaccinium darrowii).</title>
        <authorList>
            <person name="Yu J."/>
            <person name="Hulse-Kemp A.M."/>
            <person name="Babiker E."/>
            <person name="Staton M."/>
        </authorList>
    </citation>
    <scope>NUCLEOTIDE SEQUENCE [LARGE SCALE GENOMIC DNA]</scope>
    <source>
        <strain evidence="2">cv. NJ 8807/NJ 8810</strain>
        <tissue evidence="1">Young leaf</tissue>
    </source>
</reference>
<dbReference type="Proteomes" id="UP000828048">
    <property type="component" value="Chromosome 2"/>
</dbReference>
<accession>A0ACB7WY43</accession>
<protein>
    <submittedName>
        <fullName evidence="1">Uncharacterized protein</fullName>
    </submittedName>
</protein>
<sequence>MEGGVIAGFHGGVGKFITAIGVFLVPKVNSTPNSEKKVDSLHSIQDPDSVPTQLKGKISNEEGWISLGPWGGKDGVEWAYKPNGPIMQISICYGEVINSILFRSRSCDGLLIGSSQEIGNTGGHTTETFCIQSSVEQLLSIRMTYDEDDGKATIVSLCFYTNLNKYGPFGTTNGSCSLIIPMEGGVIAGFHGRRVDTYLTAIGIFLTPKVNSLHPIQDPDYTPINLKAKISGEEGWISLGPWGGNGGVDWAYKPDGPIMQISIRYGEVIESILFESRSCDDIVIGSSVKIGNMGGYATKKFCIKSSEEQLSSIEMTFDDDNGKLTIVSLCFNTNRKKYGPFGSKSGGSSVSIPIDGGFIAGFHGRIDTYLTAIGIFVAPKVNSLHSVQGPDFAPTQLKDKISDEEGCISLGPWGGEDGVDWAYKYDGPIMQIYICYGAAIDSLLFRSRSCDGLIIGSSETISEGGVVTGFHGRTDTYLTAIGIFLAPKVSSLSIQDPDSMPSTQLKVPDSGLRSKPKTLENVIHNAASSSTTTNKDDDRRGAPSPFSEMIRKDLHVVAEQNKALQLVDSAFHEYKIHTDKQISEARKKLEELEKLGSSESEFVELGEAIEKLKFQIPLTSTNKEDHLDGVLSPNSKMIRSDLILLDTAYAKANEVKYQAHEKLKELQTLQISERDSNELQKAESDKKRKELRKAIAKLKVQTSSRSKIRSANSNLHRNWPNINSAMDGMMHFFYKEPNVPHTIDDGILEAFSKLPEPLRCCLSCFFKFPPMATIKRTPMMYLWIGQGYVSQYLHSEGYDLDVEELADKIFDDLIEKGFIEPIYQNFSLVPDSCRMSLTVRSTLYEEAKLRGFTSNANGALDLDPSAVCRDLIQHSSCLINVGEAIINCEPEIFKNLKHIRSLYLGRWQSSATHHIELEDAKLLHGLCKLKSLTFLSLRGISMITEIPKFILELNDLMILDLRACSNLEVIPDKIGSLKRLTHLDMSECYFLENMPKSLAKLSNLQVLKGFLIGDFNNKKQSCTLHDLSGLQKLRKLNIHISVKDLLRLEDLEHLERFVA</sequence>
<keyword evidence="2" id="KW-1185">Reference proteome</keyword>
<proteinExistence type="predicted"/>
<name>A0ACB7WY43_9ERIC</name>
<evidence type="ECO:0000313" key="2">
    <source>
        <dbReference type="Proteomes" id="UP000828048"/>
    </source>
</evidence>
<gene>
    <name evidence="1" type="ORF">Vadar_006281</name>
</gene>
<comment type="caution">
    <text evidence="1">The sequence shown here is derived from an EMBL/GenBank/DDBJ whole genome shotgun (WGS) entry which is preliminary data.</text>
</comment>